<dbReference type="RefSeq" id="WP_344889333.1">
    <property type="nucleotide sequence ID" value="NZ_BAAAZP010000152.1"/>
</dbReference>
<keyword evidence="5 6" id="KW-0472">Membrane</keyword>
<dbReference type="PROSITE" id="PS50850">
    <property type="entry name" value="MFS"/>
    <property type="match status" value="1"/>
</dbReference>
<keyword evidence="2" id="KW-0813">Transport</keyword>
<dbReference type="EMBL" id="BAAAZP010000152">
    <property type="protein sequence ID" value="GAA3698470.1"/>
    <property type="molecule type" value="Genomic_DNA"/>
</dbReference>
<feature type="transmembrane region" description="Helical" evidence="6">
    <location>
        <begin position="178"/>
        <end position="200"/>
    </location>
</feature>
<feature type="transmembrane region" description="Helical" evidence="6">
    <location>
        <begin position="280"/>
        <end position="300"/>
    </location>
</feature>
<dbReference type="PANTHER" id="PTHR43791">
    <property type="entry name" value="PERMEASE-RELATED"/>
    <property type="match status" value="1"/>
</dbReference>
<accession>A0ABP7D256</accession>
<keyword evidence="3 6" id="KW-0812">Transmembrane</keyword>
<evidence type="ECO:0000256" key="5">
    <source>
        <dbReference type="ARBA" id="ARBA00023136"/>
    </source>
</evidence>
<feature type="transmembrane region" description="Helical" evidence="6">
    <location>
        <begin position="337"/>
        <end position="354"/>
    </location>
</feature>
<dbReference type="Pfam" id="PF07690">
    <property type="entry name" value="MFS_1"/>
    <property type="match status" value="1"/>
</dbReference>
<feature type="transmembrane region" description="Helical" evidence="6">
    <location>
        <begin position="16"/>
        <end position="33"/>
    </location>
</feature>
<feature type="transmembrane region" description="Helical" evidence="6">
    <location>
        <begin position="82"/>
        <end position="103"/>
    </location>
</feature>
<evidence type="ECO:0000256" key="4">
    <source>
        <dbReference type="ARBA" id="ARBA00022989"/>
    </source>
</evidence>
<sequence length="441" mass="47687">MTTSPVDIQTRTLRKVMWRFLPLLGLCYFALYLDRLNVSVAALTMNEQLGITPAVYGLIAGIFFWTYSLFEIPSNYIVSRVGVRLWVSRIIVSWGLVTMATAAAQGELSLMLLRLLLGVAEAGFSPAMLFFVACWFPPAQRAIAISLMVVAVPLSGFGTPISTHIMTGMDGLLGLPGWRWMFLVTGLPPVILGFVFYMVIRNRPTDASFLEPDERAWLTTELAKEAEGLGGHTANPFRRGVLNPRVAVLVVVYIMFAFSLFGYQFFIPQILRQFGMETNLIGWVAALPPVLAVVPMVWWSRHSDRSRERIRHFAASAATASVGFLAAGLLIDQPVLAIAGFCVAGIGLYCCIPIQLSIPSTFLAGSALAAGLATINGLGNIGGYIGPQVTGIIREATGDFRLAVLVMGVSIMGSAVLALVLDLRIRRAKAAATRAAVLDAS</sequence>
<feature type="transmembrane region" description="Helical" evidence="6">
    <location>
        <begin position="115"/>
        <end position="136"/>
    </location>
</feature>
<evidence type="ECO:0000259" key="7">
    <source>
        <dbReference type="PROSITE" id="PS50850"/>
    </source>
</evidence>
<dbReference type="InterPro" id="IPR011701">
    <property type="entry name" value="MFS"/>
</dbReference>
<evidence type="ECO:0000256" key="2">
    <source>
        <dbReference type="ARBA" id="ARBA00022448"/>
    </source>
</evidence>
<dbReference type="PANTHER" id="PTHR43791:SF36">
    <property type="entry name" value="TRANSPORTER, PUTATIVE (AFU_ORTHOLOGUE AFUA_6G08340)-RELATED"/>
    <property type="match status" value="1"/>
</dbReference>
<dbReference type="InterPro" id="IPR020846">
    <property type="entry name" value="MFS_dom"/>
</dbReference>
<name>A0ABP7D256_9ACTN</name>
<feature type="domain" description="Major facilitator superfamily (MFS) profile" evidence="7">
    <location>
        <begin position="20"/>
        <end position="426"/>
    </location>
</feature>
<dbReference type="CDD" id="cd17319">
    <property type="entry name" value="MFS_ExuT_GudP_like"/>
    <property type="match status" value="1"/>
</dbReference>
<evidence type="ECO:0000313" key="8">
    <source>
        <dbReference type="EMBL" id="GAA3698470.1"/>
    </source>
</evidence>
<evidence type="ECO:0000256" key="3">
    <source>
        <dbReference type="ARBA" id="ARBA00022692"/>
    </source>
</evidence>
<feature type="transmembrane region" description="Helical" evidence="6">
    <location>
        <begin position="402"/>
        <end position="421"/>
    </location>
</feature>
<keyword evidence="9" id="KW-1185">Reference proteome</keyword>
<evidence type="ECO:0000256" key="6">
    <source>
        <dbReference type="SAM" id="Phobius"/>
    </source>
</evidence>
<dbReference type="Gene3D" id="1.20.1250.20">
    <property type="entry name" value="MFS general substrate transporter like domains"/>
    <property type="match status" value="2"/>
</dbReference>
<feature type="transmembrane region" description="Helical" evidence="6">
    <location>
        <begin position="143"/>
        <end position="166"/>
    </location>
</feature>
<comment type="caution">
    <text evidence="8">The sequence shown here is derived from an EMBL/GenBank/DDBJ whole genome shotgun (WGS) entry which is preliminary data.</text>
</comment>
<comment type="subcellular location">
    <subcellularLocation>
        <location evidence="1">Cell membrane</location>
        <topology evidence="1">Multi-pass membrane protein</topology>
    </subcellularLocation>
</comment>
<dbReference type="InterPro" id="IPR036259">
    <property type="entry name" value="MFS_trans_sf"/>
</dbReference>
<feature type="transmembrane region" description="Helical" evidence="6">
    <location>
        <begin position="361"/>
        <end position="382"/>
    </location>
</feature>
<evidence type="ECO:0000313" key="9">
    <source>
        <dbReference type="Proteomes" id="UP001500902"/>
    </source>
</evidence>
<dbReference type="SUPFAM" id="SSF103473">
    <property type="entry name" value="MFS general substrate transporter"/>
    <property type="match status" value="1"/>
</dbReference>
<gene>
    <name evidence="8" type="ORF">GCM10022224_075570</name>
</gene>
<protein>
    <submittedName>
        <fullName evidence="8">MFS transporter</fullName>
    </submittedName>
</protein>
<dbReference type="Proteomes" id="UP001500902">
    <property type="component" value="Unassembled WGS sequence"/>
</dbReference>
<organism evidence="8 9">
    <name type="scientific">Nonomuraea antimicrobica</name>
    <dbReference type="NCBI Taxonomy" id="561173"/>
    <lineage>
        <taxon>Bacteria</taxon>
        <taxon>Bacillati</taxon>
        <taxon>Actinomycetota</taxon>
        <taxon>Actinomycetes</taxon>
        <taxon>Streptosporangiales</taxon>
        <taxon>Streptosporangiaceae</taxon>
        <taxon>Nonomuraea</taxon>
    </lineage>
</organism>
<reference evidence="9" key="1">
    <citation type="journal article" date="2019" name="Int. J. Syst. Evol. Microbiol.">
        <title>The Global Catalogue of Microorganisms (GCM) 10K type strain sequencing project: providing services to taxonomists for standard genome sequencing and annotation.</title>
        <authorList>
            <consortium name="The Broad Institute Genomics Platform"/>
            <consortium name="The Broad Institute Genome Sequencing Center for Infectious Disease"/>
            <person name="Wu L."/>
            <person name="Ma J."/>
        </authorList>
    </citation>
    <scope>NUCLEOTIDE SEQUENCE [LARGE SCALE GENOMIC DNA]</scope>
    <source>
        <strain evidence="9">JCM 16904</strain>
    </source>
</reference>
<feature type="transmembrane region" description="Helical" evidence="6">
    <location>
        <begin position="246"/>
        <end position="268"/>
    </location>
</feature>
<feature type="transmembrane region" description="Helical" evidence="6">
    <location>
        <begin position="53"/>
        <end position="70"/>
    </location>
</feature>
<evidence type="ECO:0000256" key="1">
    <source>
        <dbReference type="ARBA" id="ARBA00004651"/>
    </source>
</evidence>
<feature type="transmembrane region" description="Helical" evidence="6">
    <location>
        <begin position="312"/>
        <end position="331"/>
    </location>
</feature>
<proteinExistence type="predicted"/>
<keyword evidence="4 6" id="KW-1133">Transmembrane helix</keyword>